<accession>A0ABQ3H1C4</accession>
<dbReference type="Proteomes" id="UP000604737">
    <property type="component" value="Unassembled WGS sequence"/>
</dbReference>
<keyword evidence="3" id="KW-1185">Reference proteome</keyword>
<comment type="caution">
    <text evidence="2">The sequence shown here is derived from an EMBL/GenBank/DDBJ whole genome shotgun (WGS) entry which is preliminary data.</text>
</comment>
<protein>
    <recommendedName>
        <fullName evidence="4">DUF4410 domain-containing protein</fullName>
    </recommendedName>
</protein>
<feature type="signal peptide" evidence="1">
    <location>
        <begin position="1"/>
        <end position="18"/>
    </location>
</feature>
<gene>
    <name evidence="2" type="ORF">GCM10007350_18090</name>
</gene>
<evidence type="ECO:0000313" key="3">
    <source>
        <dbReference type="Proteomes" id="UP000604737"/>
    </source>
</evidence>
<evidence type="ECO:0000313" key="2">
    <source>
        <dbReference type="EMBL" id="GHD62319.1"/>
    </source>
</evidence>
<organism evidence="2 3">
    <name type="scientific">Jeongeupia chitinilytica</name>
    <dbReference type="NCBI Taxonomy" id="1041641"/>
    <lineage>
        <taxon>Bacteria</taxon>
        <taxon>Pseudomonadati</taxon>
        <taxon>Pseudomonadota</taxon>
        <taxon>Betaproteobacteria</taxon>
        <taxon>Neisseriales</taxon>
        <taxon>Chitinibacteraceae</taxon>
        <taxon>Jeongeupia</taxon>
    </lineage>
</organism>
<dbReference type="EMBL" id="BMYO01000004">
    <property type="protein sequence ID" value="GHD62319.1"/>
    <property type="molecule type" value="Genomic_DNA"/>
</dbReference>
<dbReference type="RefSeq" id="WP_189459998.1">
    <property type="nucleotide sequence ID" value="NZ_BMYO01000004.1"/>
</dbReference>
<name>A0ABQ3H1C4_9NEIS</name>
<evidence type="ECO:0000256" key="1">
    <source>
        <dbReference type="SAM" id="SignalP"/>
    </source>
</evidence>
<sequence>MKKMLALGLVAVAVNGYAADKTVLLEVPVSYHADAGVVPKVKDECKPEAQLATHVGAMLKKLNGSGDGTVASADAAGDASVLRLQITHVLGVGGGGMSGPKAITVNAELLEGGKVVRQTKVNRWSTGGMFGAMRGTCSILDSCAAAIGKDLGKWVNNPSFQIKEEAAPKNAEPEKQAAAQ</sequence>
<keyword evidence="1" id="KW-0732">Signal</keyword>
<reference evidence="3" key="1">
    <citation type="journal article" date="2019" name="Int. J. Syst. Evol. Microbiol.">
        <title>The Global Catalogue of Microorganisms (GCM) 10K type strain sequencing project: providing services to taxonomists for standard genome sequencing and annotation.</title>
        <authorList>
            <consortium name="The Broad Institute Genomics Platform"/>
            <consortium name="The Broad Institute Genome Sequencing Center for Infectious Disease"/>
            <person name="Wu L."/>
            <person name="Ma J."/>
        </authorList>
    </citation>
    <scope>NUCLEOTIDE SEQUENCE [LARGE SCALE GENOMIC DNA]</scope>
    <source>
        <strain evidence="3">KCTC 23701</strain>
    </source>
</reference>
<proteinExistence type="predicted"/>
<feature type="chain" id="PRO_5046731621" description="DUF4410 domain-containing protein" evidence="1">
    <location>
        <begin position="19"/>
        <end position="180"/>
    </location>
</feature>
<evidence type="ECO:0008006" key="4">
    <source>
        <dbReference type="Google" id="ProtNLM"/>
    </source>
</evidence>